<evidence type="ECO:0000313" key="3">
    <source>
        <dbReference type="Proteomes" id="UP001247805"/>
    </source>
</evidence>
<dbReference type="EMBL" id="JAWDIO010000002">
    <property type="protein sequence ID" value="MDU0354495.1"/>
    <property type="molecule type" value="Genomic_DNA"/>
</dbReference>
<comment type="caution">
    <text evidence="2">The sequence shown here is derived from an EMBL/GenBank/DDBJ whole genome shotgun (WGS) entry which is preliminary data.</text>
</comment>
<evidence type="ECO:0000313" key="2">
    <source>
        <dbReference type="EMBL" id="MDU0354495.1"/>
    </source>
</evidence>
<keyword evidence="1" id="KW-0732">Signal</keyword>
<proteinExistence type="predicted"/>
<protein>
    <recommendedName>
        <fullName evidence="4">Lipoprotein</fullName>
    </recommendedName>
</protein>
<dbReference type="Proteomes" id="UP001247805">
    <property type="component" value="Unassembled WGS sequence"/>
</dbReference>
<dbReference type="RefSeq" id="WP_316026091.1">
    <property type="nucleotide sequence ID" value="NZ_JAWDIO010000002.1"/>
</dbReference>
<accession>A0ABU3SWU9</accession>
<keyword evidence="3" id="KW-1185">Reference proteome</keyword>
<name>A0ABU3SWU9_9ALTE</name>
<evidence type="ECO:0008006" key="4">
    <source>
        <dbReference type="Google" id="ProtNLM"/>
    </source>
</evidence>
<sequence length="115" mass="13119">MYKFTKIIKYCFLLACLFFAYGCKKTGTKAHLYETCVDTVRSRLKAPATAIFSSMSESYINQKIKTYPNDGVLRASWTVSGVVDSQNSFGALIRSDFSCTFKQWKKEIKLEKVNI</sequence>
<organism evidence="2 3">
    <name type="scientific">Paraglaciecola aquimarina</name>
    <dbReference type="NCBI Taxonomy" id="1235557"/>
    <lineage>
        <taxon>Bacteria</taxon>
        <taxon>Pseudomonadati</taxon>
        <taxon>Pseudomonadota</taxon>
        <taxon>Gammaproteobacteria</taxon>
        <taxon>Alteromonadales</taxon>
        <taxon>Alteromonadaceae</taxon>
        <taxon>Paraglaciecola</taxon>
    </lineage>
</organism>
<feature type="chain" id="PRO_5046511271" description="Lipoprotein" evidence="1">
    <location>
        <begin position="23"/>
        <end position="115"/>
    </location>
</feature>
<evidence type="ECO:0000256" key="1">
    <source>
        <dbReference type="SAM" id="SignalP"/>
    </source>
</evidence>
<reference evidence="2 3" key="1">
    <citation type="submission" date="2023-10" db="EMBL/GenBank/DDBJ databases">
        <title>Glaciecola aquimarina strain GGW-M5 nov., isolated from a coastal seawater.</title>
        <authorList>
            <person name="Bayburt H."/>
            <person name="Kim J.M."/>
            <person name="Choi B.J."/>
            <person name="Jeon C.O."/>
        </authorList>
    </citation>
    <scope>NUCLEOTIDE SEQUENCE [LARGE SCALE GENOMIC DNA]</scope>
    <source>
        <strain evidence="2 3">KCTC 32108</strain>
    </source>
</reference>
<dbReference type="PROSITE" id="PS51257">
    <property type="entry name" value="PROKAR_LIPOPROTEIN"/>
    <property type="match status" value="1"/>
</dbReference>
<gene>
    <name evidence="2" type="ORF">RS130_11605</name>
</gene>
<feature type="signal peptide" evidence="1">
    <location>
        <begin position="1"/>
        <end position="22"/>
    </location>
</feature>